<sequence>MRKLILAIINGTGTLPLGETDHPERLIISNDVFRQVQLPKFEVLPIKEVEGTLGFVTVEENRRQFGMDYQVNEMSLANGVTEMPIVFNGTLQWNCELANETGGNPMK</sequence>
<dbReference type="CTD" id="9947459"/>
<proteinExistence type="predicted"/>
<protein>
    <submittedName>
        <fullName evidence="1">Uncharacterized protein</fullName>
    </submittedName>
</protein>
<dbReference type="InParanoid" id="A0A1S0TR93"/>
<organism evidence="1">
    <name type="scientific">Loa loa</name>
    <name type="common">Eye worm</name>
    <name type="synonym">Filaria loa</name>
    <dbReference type="NCBI Taxonomy" id="7209"/>
    <lineage>
        <taxon>Eukaryota</taxon>
        <taxon>Metazoa</taxon>
        <taxon>Ecdysozoa</taxon>
        <taxon>Nematoda</taxon>
        <taxon>Chromadorea</taxon>
        <taxon>Rhabditida</taxon>
        <taxon>Spirurina</taxon>
        <taxon>Spiruromorpha</taxon>
        <taxon>Filarioidea</taxon>
        <taxon>Onchocercidae</taxon>
        <taxon>Loa</taxon>
    </lineage>
</organism>
<dbReference type="RefSeq" id="XP_003145593.1">
    <property type="nucleotide sequence ID" value="XM_003145545.1"/>
</dbReference>
<dbReference type="AlphaFoldDB" id="A0A1S0TR93"/>
<dbReference type="EMBL" id="JH712307">
    <property type="protein sequence ID" value="EFO18477.1"/>
    <property type="molecule type" value="Genomic_DNA"/>
</dbReference>
<dbReference type="KEGG" id="loa:LOAG_10018"/>
<accession>A0A1S0TR93</accession>
<dbReference type="GeneID" id="9947459"/>
<gene>
    <name evidence="1" type="ORF">LOAG_10018</name>
</gene>
<reference evidence="1" key="1">
    <citation type="submission" date="2012-04" db="EMBL/GenBank/DDBJ databases">
        <title>The Genome Sequence of Loa loa.</title>
        <authorList>
            <consortium name="The Broad Institute Genome Sequencing Platform"/>
            <consortium name="Broad Institute Genome Sequencing Center for Infectious Disease"/>
            <person name="Nutman T.B."/>
            <person name="Fink D.L."/>
            <person name="Russ C."/>
            <person name="Young S."/>
            <person name="Zeng Q."/>
            <person name="Gargeya S."/>
            <person name="Alvarado L."/>
            <person name="Berlin A."/>
            <person name="Chapman S.B."/>
            <person name="Chen Z."/>
            <person name="Freedman E."/>
            <person name="Gellesch M."/>
            <person name="Goldberg J."/>
            <person name="Griggs A."/>
            <person name="Gujja S."/>
            <person name="Heilman E.R."/>
            <person name="Heiman D."/>
            <person name="Howarth C."/>
            <person name="Mehta T."/>
            <person name="Neiman D."/>
            <person name="Pearson M."/>
            <person name="Roberts A."/>
            <person name="Saif S."/>
            <person name="Shea T."/>
            <person name="Shenoy N."/>
            <person name="Sisk P."/>
            <person name="Stolte C."/>
            <person name="Sykes S."/>
            <person name="White J."/>
            <person name="Yandava C."/>
            <person name="Haas B."/>
            <person name="Henn M.R."/>
            <person name="Nusbaum C."/>
            <person name="Birren B."/>
        </authorList>
    </citation>
    <scope>NUCLEOTIDE SEQUENCE [LARGE SCALE GENOMIC DNA]</scope>
</reference>
<name>A0A1S0TR93_LOALO</name>
<evidence type="ECO:0000313" key="1">
    <source>
        <dbReference type="EMBL" id="EFO18477.1"/>
    </source>
</evidence>